<dbReference type="InterPro" id="IPR038600">
    <property type="entry name" value="Csn2_sf"/>
</dbReference>
<dbReference type="InterPro" id="IPR010146">
    <property type="entry name" value="CRISPR-assoc_prot_Csn2-typ"/>
</dbReference>
<dbReference type="Gene3D" id="3.40.50.11940">
    <property type="match status" value="2"/>
</dbReference>
<sequence>MKLFIPQIDCLLELGKEKCQSLVIENQAVWCSILNDMAEQLRGNEGKIVLSCNDKIIPLSKNVELISQFIPFDMNQKGLLTKIMNEMQKIAVSEQHFAQTTTALSSWEKYLLELTADIVGNIGFSKINLESLIKSAGIEVENVYDNLGEKILDYFELVSVYDGKKLFVLVNLRSYLSEHEMKEFLKNVIVHQYEILLVDSIEHPILDLEKRYIVDADQCILC</sequence>
<dbReference type="EMBL" id="CYYR01000001">
    <property type="protein sequence ID" value="CUN38246.1"/>
    <property type="molecule type" value="Genomic_DNA"/>
</dbReference>
<dbReference type="NCBIfam" id="TIGR01866">
    <property type="entry name" value="cas_Csn2"/>
    <property type="match status" value="1"/>
</dbReference>
<gene>
    <name evidence="1" type="ORF">ERS852392_00196</name>
</gene>
<dbReference type="Pfam" id="PF09711">
    <property type="entry name" value="Cas_Csn2"/>
    <property type="match status" value="1"/>
</dbReference>
<accession>A0A173WH06</accession>
<organism evidence="1 2">
    <name type="scientific">Roseburia inulinivorans</name>
    <dbReference type="NCBI Taxonomy" id="360807"/>
    <lineage>
        <taxon>Bacteria</taxon>
        <taxon>Bacillati</taxon>
        <taxon>Bacillota</taxon>
        <taxon>Clostridia</taxon>
        <taxon>Lachnospirales</taxon>
        <taxon>Lachnospiraceae</taxon>
        <taxon>Roseburia</taxon>
    </lineage>
</organism>
<evidence type="ECO:0000313" key="2">
    <source>
        <dbReference type="Proteomes" id="UP000095395"/>
    </source>
</evidence>
<protein>
    <submittedName>
        <fullName evidence="1">CRISPR type II-A/NMEMI-associated protein Csn2</fullName>
    </submittedName>
</protein>
<evidence type="ECO:0000313" key="1">
    <source>
        <dbReference type="EMBL" id="CUN38246.1"/>
    </source>
</evidence>
<reference evidence="1 2" key="1">
    <citation type="submission" date="2015-09" db="EMBL/GenBank/DDBJ databases">
        <authorList>
            <consortium name="Pathogen Informatics"/>
        </authorList>
    </citation>
    <scope>NUCLEOTIDE SEQUENCE [LARGE SCALE GENOMIC DNA]</scope>
    <source>
        <strain evidence="1 2">2789STDY5608835</strain>
    </source>
</reference>
<proteinExistence type="predicted"/>
<dbReference type="Proteomes" id="UP000095395">
    <property type="component" value="Unassembled WGS sequence"/>
</dbReference>
<dbReference type="AlphaFoldDB" id="A0A173WH06"/>
<name>A0A173WH06_9FIRM</name>
<dbReference type="RefSeq" id="WP_055300884.1">
    <property type="nucleotide sequence ID" value="NZ_CAKZTK010000027.1"/>
</dbReference>